<keyword evidence="2" id="KW-1185">Reference proteome</keyword>
<organism evidence="1 2">
    <name type="scientific">Rubellicoccus peritrichatus</name>
    <dbReference type="NCBI Taxonomy" id="3080537"/>
    <lineage>
        <taxon>Bacteria</taxon>
        <taxon>Pseudomonadati</taxon>
        <taxon>Verrucomicrobiota</taxon>
        <taxon>Opitutia</taxon>
        <taxon>Puniceicoccales</taxon>
        <taxon>Cerasicoccaceae</taxon>
        <taxon>Rubellicoccus</taxon>
    </lineage>
</organism>
<dbReference type="EMBL" id="CP136920">
    <property type="protein sequence ID" value="WOO40099.1"/>
    <property type="molecule type" value="Genomic_DNA"/>
</dbReference>
<accession>A0AAQ3LDJ1</accession>
<dbReference type="AlphaFoldDB" id="A0AAQ3LDJ1"/>
<reference evidence="1 2" key="1">
    <citation type="submission" date="2023-10" db="EMBL/GenBank/DDBJ databases">
        <title>Rubellicoccus peritrichatus gen. nov., sp. nov., isolated from an algae of coral reef tank.</title>
        <authorList>
            <person name="Luo J."/>
        </authorList>
    </citation>
    <scope>NUCLEOTIDE SEQUENCE [LARGE SCALE GENOMIC DNA]</scope>
    <source>
        <strain evidence="1 2">CR14</strain>
    </source>
</reference>
<evidence type="ECO:0000313" key="2">
    <source>
        <dbReference type="Proteomes" id="UP001304300"/>
    </source>
</evidence>
<name>A0AAQ3LDJ1_9BACT</name>
<dbReference type="Proteomes" id="UP001304300">
    <property type="component" value="Chromosome"/>
</dbReference>
<evidence type="ECO:0000313" key="1">
    <source>
        <dbReference type="EMBL" id="WOO40099.1"/>
    </source>
</evidence>
<proteinExistence type="predicted"/>
<dbReference type="RefSeq" id="WP_317832206.1">
    <property type="nucleotide sequence ID" value="NZ_CP136920.1"/>
</dbReference>
<sequence>MANRISNSHLYWPKTDELARLVWNDLHLEGEHCYVVVRNATAKNAKESYLPLHPESAEELGYLRPANAQVDKVVFKDGISCTRRLSKDLEMVDIEYKDALVGLLSFMLCTMLLPRL</sequence>
<protein>
    <submittedName>
        <fullName evidence="1">Uncharacterized protein</fullName>
    </submittedName>
</protein>
<dbReference type="KEGG" id="puo:RZN69_15870"/>
<gene>
    <name evidence="1" type="ORF">RZN69_15870</name>
</gene>